<dbReference type="PANTHER" id="PTHR30562:SF1">
    <property type="entry name" value="UVRABC SYSTEM PROTEIN C"/>
    <property type="match status" value="1"/>
</dbReference>
<gene>
    <name evidence="4" type="ORF">C1280_22345</name>
</gene>
<dbReference type="GO" id="GO:0009432">
    <property type="term" value="P:SOS response"/>
    <property type="evidence" value="ECO:0007669"/>
    <property type="project" value="UniProtKB-KW"/>
</dbReference>
<dbReference type="Pfam" id="PF02151">
    <property type="entry name" value="UVR"/>
    <property type="match status" value="1"/>
</dbReference>
<dbReference type="PROSITE" id="PS50164">
    <property type="entry name" value="GIY_YIG"/>
    <property type="match status" value="1"/>
</dbReference>
<dbReference type="InterPro" id="IPR035901">
    <property type="entry name" value="GIY-YIG_endonuc_sf"/>
</dbReference>
<dbReference type="Gene3D" id="4.10.860.10">
    <property type="entry name" value="UVR domain"/>
    <property type="match status" value="1"/>
</dbReference>
<dbReference type="GO" id="GO:0006289">
    <property type="term" value="P:nucleotide-excision repair"/>
    <property type="evidence" value="ECO:0007669"/>
    <property type="project" value="InterPro"/>
</dbReference>
<sequence>MVPRSEARAGGVWAPRMTDTTRAAIRPVLTIRSGGEMQWFRSSHGQDGAVRIREYTIPHKSRTALMSRTPKDGKKQGTLFADDFDGFGPSRFRPAEEVPPVFEVRGKRLSKLKRGAKKNAPKVPGVYGMLDSRGRLIYVGKAKNLRARLLCYFRENSRDPKAGKIIEQTKRLVWEQCGDELAALLRELELIQRLRPRYNVLGVPGFQRHHYICVGKSPGAHVYVTAAPTGKEQGVYGPFVKRHRSEDAARRLNDWFKLRDCPQTVPLTFAEQGALFDPARSAKCLRFELGTCAGPCVGACTRQDYAAGARAAKAFLDGRNRSILQTLQEQMGVAAEELQFEKAASLRDKLHALQWLDDRLNLLRTARDRNSFVYPLEGTDGQTRWYLIHRGEVQAVSFPPDAESATRVASLLGATFADRPAPAVLSDVAVDSVLLVAAWFRKSEDERSKLLTRAKAEAACAMFPSAAPA</sequence>
<evidence type="ECO:0000259" key="2">
    <source>
        <dbReference type="PROSITE" id="PS50151"/>
    </source>
</evidence>
<feature type="domain" description="GIY-YIG" evidence="3">
    <location>
        <begin position="122"/>
        <end position="200"/>
    </location>
</feature>
<dbReference type="InterPro" id="IPR036876">
    <property type="entry name" value="UVR_dom_sf"/>
</dbReference>
<dbReference type="OrthoDB" id="9803913at2"/>
<proteinExistence type="predicted"/>
<dbReference type="InterPro" id="IPR000305">
    <property type="entry name" value="GIY-YIG_endonuc"/>
</dbReference>
<dbReference type="KEGG" id="gog:C1280_22345"/>
<evidence type="ECO:0000313" key="4">
    <source>
        <dbReference type="EMBL" id="AWM39458.1"/>
    </source>
</evidence>
<dbReference type="CDD" id="cd10434">
    <property type="entry name" value="GIY-YIG_UvrC_Cho"/>
    <property type="match status" value="1"/>
</dbReference>
<dbReference type="Gene3D" id="3.40.1440.10">
    <property type="entry name" value="GIY-YIG endonuclease"/>
    <property type="match status" value="1"/>
</dbReference>
<reference evidence="4 5" key="1">
    <citation type="submission" date="2018-01" db="EMBL/GenBank/DDBJ databases">
        <title>G. obscuriglobus.</title>
        <authorList>
            <person name="Franke J."/>
            <person name="Blomberg W."/>
            <person name="Selmecki A."/>
        </authorList>
    </citation>
    <scope>NUCLEOTIDE SEQUENCE [LARGE SCALE GENOMIC DNA]</scope>
    <source>
        <strain evidence="4 5">DSM 5831</strain>
    </source>
</reference>
<dbReference type="Pfam" id="PF01541">
    <property type="entry name" value="GIY-YIG"/>
    <property type="match status" value="1"/>
</dbReference>
<protein>
    <submittedName>
        <fullName evidence="4">Ethanolamine utilization protein</fullName>
    </submittedName>
</protein>
<feature type="domain" description="UVR" evidence="2">
    <location>
        <begin position="321"/>
        <end position="356"/>
    </location>
</feature>
<dbReference type="SUPFAM" id="SSF46600">
    <property type="entry name" value="C-terminal UvrC-binding domain of UvrB"/>
    <property type="match status" value="1"/>
</dbReference>
<evidence type="ECO:0000259" key="3">
    <source>
        <dbReference type="PROSITE" id="PS50164"/>
    </source>
</evidence>
<dbReference type="InterPro" id="IPR047296">
    <property type="entry name" value="GIY-YIG_UvrC_Cho"/>
</dbReference>
<name>A0A2Z3H144_9BACT</name>
<keyword evidence="1" id="KW-0742">SOS response</keyword>
<dbReference type="SUPFAM" id="SSF82771">
    <property type="entry name" value="GIY-YIG endonuclease"/>
    <property type="match status" value="1"/>
</dbReference>
<evidence type="ECO:0000313" key="5">
    <source>
        <dbReference type="Proteomes" id="UP000245802"/>
    </source>
</evidence>
<organism evidence="4 5">
    <name type="scientific">Gemmata obscuriglobus</name>
    <dbReference type="NCBI Taxonomy" id="114"/>
    <lineage>
        <taxon>Bacteria</taxon>
        <taxon>Pseudomonadati</taxon>
        <taxon>Planctomycetota</taxon>
        <taxon>Planctomycetia</taxon>
        <taxon>Gemmatales</taxon>
        <taxon>Gemmataceae</taxon>
        <taxon>Gemmata</taxon>
    </lineage>
</organism>
<dbReference type="AlphaFoldDB" id="A0A2Z3H144"/>
<dbReference type="SMART" id="SM00465">
    <property type="entry name" value="GIYc"/>
    <property type="match status" value="1"/>
</dbReference>
<evidence type="ECO:0000256" key="1">
    <source>
        <dbReference type="ARBA" id="ARBA00023236"/>
    </source>
</evidence>
<keyword evidence="5" id="KW-1185">Reference proteome</keyword>
<keyword evidence="1" id="KW-0227">DNA damage</keyword>
<dbReference type="PANTHER" id="PTHR30562">
    <property type="entry name" value="UVRC/OXIDOREDUCTASE"/>
    <property type="match status" value="1"/>
</dbReference>
<dbReference type="GO" id="GO:0009380">
    <property type="term" value="C:excinuclease repair complex"/>
    <property type="evidence" value="ECO:0007669"/>
    <property type="project" value="TreeGrafter"/>
</dbReference>
<dbReference type="InterPro" id="IPR001943">
    <property type="entry name" value="UVR_dom"/>
</dbReference>
<accession>A0A2Z3H144</accession>
<dbReference type="InterPro" id="IPR050066">
    <property type="entry name" value="UvrABC_protein_C"/>
</dbReference>
<dbReference type="PROSITE" id="PS50151">
    <property type="entry name" value="UVR"/>
    <property type="match status" value="1"/>
</dbReference>
<dbReference type="EMBL" id="CP025958">
    <property type="protein sequence ID" value="AWM39458.1"/>
    <property type="molecule type" value="Genomic_DNA"/>
</dbReference>
<dbReference type="Proteomes" id="UP000245802">
    <property type="component" value="Chromosome"/>
</dbReference>